<evidence type="ECO:0000313" key="2">
    <source>
        <dbReference type="Proteomes" id="UP000193083"/>
    </source>
</evidence>
<protein>
    <submittedName>
        <fullName evidence="1">Predicted nuclease of the RNAse H fold, HicB family</fullName>
    </submittedName>
</protein>
<dbReference type="OrthoDB" id="5297106at2"/>
<dbReference type="EMBL" id="FXBL01000004">
    <property type="protein sequence ID" value="SMH45558.1"/>
    <property type="molecule type" value="Genomic_DNA"/>
</dbReference>
<dbReference type="Pfam" id="PF05534">
    <property type="entry name" value="HicB"/>
    <property type="match status" value="1"/>
</dbReference>
<keyword evidence="2" id="KW-1185">Reference proteome</keyword>
<accession>A0A1X7P593</accession>
<name>A0A1X7P593_9HYPH</name>
<organism evidence="1 2">
    <name type="scientific">Mesorhizobium australicum</name>
    <dbReference type="NCBI Taxonomy" id="536018"/>
    <lineage>
        <taxon>Bacteria</taxon>
        <taxon>Pseudomonadati</taxon>
        <taxon>Pseudomonadota</taxon>
        <taxon>Alphaproteobacteria</taxon>
        <taxon>Hyphomicrobiales</taxon>
        <taxon>Phyllobacteriaceae</taxon>
        <taxon>Mesorhizobium</taxon>
    </lineage>
</organism>
<dbReference type="Proteomes" id="UP000193083">
    <property type="component" value="Unassembled WGS sequence"/>
</dbReference>
<proteinExistence type="predicted"/>
<reference evidence="1 2" key="1">
    <citation type="submission" date="2017-04" db="EMBL/GenBank/DDBJ databases">
        <authorList>
            <person name="Afonso C.L."/>
            <person name="Miller P.J."/>
            <person name="Scott M.A."/>
            <person name="Spackman E."/>
            <person name="Goraichik I."/>
            <person name="Dimitrov K.M."/>
            <person name="Suarez D.L."/>
            <person name="Swayne D.E."/>
        </authorList>
    </citation>
    <scope>NUCLEOTIDE SEQUENCE [LARGE SCALE GENOMIC DNA]</scope>
    <source>
        <strain evidence="1 2">B5P</strain>
    </source>
</reference>
<dbReference type="RefSeq" id="WP_085465090.1">
    <property type="nucleotide sequence ID" value="NZ_FXBL01000004.1"/>
</dbReference>
<sequence length="112" mass="12247">MKNVIDIEGHKAVVAFDPDIRLFRGEFLGLAGGADFYADTVDTLYDEGRTSLRVFLDMCREKGIEPRRSYSGRFNVRLAPETHAAAAIAAAANDLSLNEWVAEAIETAAKQG</sequence>
<dbReference type="SUPFAM" id="SSF47598">
    <property type="entry name" value="Ribbon-helix-helix"/>
    <property type="match status" value="1"/>
</dbReference>
<dbReference type="GO" id="GO:0006355">
    <property type="term" value="P:regulation of DNA-templated transcription"/>
    <property type="evidence" value="ECO:0007669"/>
    <property type="project" value="InterPro"/>
</dbReference>
<dbReference type="InterPro" id="IPR008651">
    <property type="entry name" value="Uncharacterised_HicB"/>
</dbReference>
<gene>
    <name evidence="1" type="ORF">SAMN02982922_3239</name>
</gene>
<dbReference type="InterPro" id="IPR010985">
    <property type="entry name" value="Ribbon_hlx_hlx"/>
</dbReference>
<dbReference type="AlphaFoldDB" id="A0A1X7P593"/>
<evidence type="ECO:0000313" key="1">
    <source>
        <dbReference type="EMBL" id="SMH45558.1"/>
    </source>
</evidence>